<dbReference type="PANTHER" id="PTHR35399">
    <property type="entry name" value="SLR8030 PROTEIN"/>
    <property type="match status" value="1"/>
</dbReference>
<dbReference type="PANTHER" id="PTHR35399:SF4">
    <property type="entry name" value="MEMBRANE PROTEIN"/>
    <property type="match status" value="1"/>
</dbReference>
<comment type="caution">
    <text evidence="1">The sequence shown here is derived from an EMBL/GenBank/DDBJ whole genome shotgun (WGS) entry which is preliminary data.</text>
</comment>
<dbReference type="EMBL" id="BMEA01000002">
    <property type="protein sequence ID" value="GGB79172.1"/>
    <property type="molecule type" value="Genomic_DNA"/>
</dbReference>
<dbReference type="InterPro" id="IPR006311">
    <property type="entry name" value="TAT_signal"/>
</dbReference>
<dbReference type="SUPFAM" id="SSF63829">
    <property type="entry name" value="Calcium-dependent phosphotriesterase"/>
    <property type="match status" value="1"/>
</dbReference>
<name>A0A8H9FUD1_9MICO</name>
<dbReference type="Proteomes" id="UP000628079">
    <property type="component" value="Unassembled WGS sequence"/>
</dbReference>
<reference evidence="1" key="2">
    <citation type="submission" date="2020-09" db="EMBL/GenBank/DDBJ databases">
        <authorList>
            <person name="Sun Q."/>
            <person name="Zhou Y."/>
        </authorList>
    </citation>
    <scope>NUCLEOTIDE SEQUENCE</scope>
    <source>
        <strain evidence="1">CGMCC 1.10749</strain>
    </source>
</reference>
<gene>
    <name evidence="1" type="ORF">GCM10011314_18420</name>
</gene>
<dbReference type="Pfam" id="PF05787">
    <property type="entry name" value="PhoX"/>
    <property type="match status" value="2"/>
</dbReference>
<proteinExistence type="predicted"/>
<dbReference type="PROSITE" id="PS51318">
    <property type="entry name" value="TAT"/>
    <property type="match status" value="1"/>
</dbReference>
<evidence type="ECO:0000313" key="2">
    <source>
        <dbReference type="Proteomes" id="UP000628079"/>
    </source>
</evidence>
<reference evidence="1" key="1">
    <citation type="journal article" date="2014" name="Int. J. Syst. Evol. Microbiol.">
        <title>Complete genome sequence of Corynebacterium casei LMG S-19264T (=DSM 44701T), isolated from a smear-ripened cheese.</title>
        <authorList>
            <consortium name="US DOE Joint Genome Institute (JGI-PGF)"/>
            <person name="Walter F."/>
            <person name="Albersmeier A."/>
            <person name="Kalinowski J."/>
            <person name="Ruckert C."/>
        </authorList>
    </citation>
    <scope>NUCLEOTIDE SEQUENCE</scope>
    <source>
        <strain evidence="1">CGMCC 1.10749</strain>
    </source>
</reference>
<dbReference type="RefSeq" id="WP_035945604.1">
    <property type="nucleotide sequence ID" value="NZ_BMEA01000002.1"/>
</dbReference>
<protein>
    <submittedName>
        <fullName evidence="1">Phosphatase</fullName>
    </submittedName>
</protein>
<sequence>MAVADHHPQRRTVLKGAAVAAGATALAGPFQGLVAGPAGAAPVGKIGGPAFRGLRPVPDERDGKVRLHLPEGFRYRSFHDTETPVVLDDGTKLPGRHDGMGAFDGPDGAVTLIRNHEQNGTGAAFGPPGEHVYDPAAKGGCTHIDVDGHGNVQAAWTAISGTMMNCSGGQMPWGAWVTCEETVNGPDVGPDFTGAPNTGLTKPHGYVFEVPTEGRADAMPITRAGRFPHEAVSFDPREGRLYLTEDNFAFPSGFYRYTPRTNPMESGHLDNDGVLEMLAVKGQPNAHLEGHQDKGAVYSVEWVEIDDPDPEFPYTPGQTAPTANDTALQYVGGQGRAKGAAGFSRLEGQIYDNGVVYFTSTQGGGAPETGNELVNGYGNGFGQVWAYDTRSEKLRLVYQSPGKQTFDFPDNITVSERGTLVVCEDSNQDNYVRGLSRGGQLWDIALNRAESARTGLPRYDDEFAGSTFSPDGRTLFVNIQASAGMSFAIWGPWERIGV</sequence>
<organism evidence="1 2">
    <name type="scientific">Knoellia flava</name>
    <dbReference type="NCBI Taxonomy" id="913969"/>
    <lineage>
        <taxon>Bacteria</taxon>
        <taxon>Bacillati</taxon>
        <taxon>Actinomycetota</taxon>
        <taxon>Actinomycetes</taxon>
        <taxon>Micrococcales</taxon>
        <taxon>Intrasporangiaceae</taxon>
        <taxon>Knoellia</taxon>
    </lineage>
</organism>
<accession>A0A8H9FUD1</accession>
<evidence type="ECO:0000313" key="1">
    <source>
        <dbReference type="EMBL" id="GGB79172.1"/>
    </source>
</evidence>
<dbReference type="AlphaFoldDB" id="A0A8H9FUD1"/>
<dbReference type="InterPro" id="IPR008557">
    <property type="entry name" value="PhoX"/>
</dbReference>